<evidence type="ECO:0000313" key="2">
    <source>
        <dbReference type="EMBL" id="CAF5217667.1"/>
    </source>
</evidence>
<reference evidence="2" key="1">
    <citation type="submission" date="2021-02" db="EMBL/GenBank/DDBJ databases">
        <authorList>
            <person name="Nowell W R."/>
        </authorList>
    </citation>
    <scope>NUCLEOTIDE SEQUENCE</scope>
</reference>
<organism evidence="2 3">
    <name type="scientific">Rotaria magnacalcarata</name>
    <dbReference type="NCBI Taxonomy" id="392030"/>
    <lineage>
        <taxon>Eukaryota</taxon>
        <taxon>Metazoa</taxon>
        <taxon>Spiralia</taxon>
        <taxon>Gnathifera</taxon>
        <taxon>Rotifera</taxon>
        <taxon>Eurotatoria</taxon>
        <taxon>Bdelloidea</taxon>
        <taxon>Philodinida</taxon>
        <taxon>Philodinidae</taxon>
        <taxon>Rotaria</taxon>
    </lineage>
</organism>
<evidence type="ECO:0000313" key="3">
    <source>
        <dbReference type="Proteomes" id="UP000681720"/>
    </source>
</evidence>
<sequence>NLLNATVPTADTTSVIQQQQQAPVPPHKVTGIAREGGGPKRNIRVDTFNQVPLDQIMLGCNNNGRDKKVVSTSQSSVVLRMREKSFNQMQVARKIRPLNDLTNFYNFPDLSIEHLELINRRRERQQQQTEDYYDHDDFDHNDADHHDDDGPLIEMHYDFIRPVHYEKIEFAKGSSS</sequence>
<dbReference type="EMBL" id="CAJOBJ010360480">
    <property type="protein sequence ID" value="CAF5217667.1"/>
    <property type="molecule type" value="Genomic_DNA"/>
</dbReference>
<evidence type="ECO:0000256" key="1">
    <source>
        <dbReference type="SAM" id="MobiDB-lite"/>
    </source>
</evidence>
<accession>A0A8S3JDC3</accession>
<feature type="non-terminal residue" evidence="2">
    <location>
        <position position="1"/>
    </location>
</feature>
<proteinExistence type="predicted"/>
<feature type="non-terminal residue" evidence="2">
    <location>
        <position position="176"/>
    </location>
</feature>
<feature type="compositionally biased region" description="Basic and acidic residues" evidence="1">
    <location>
        <begin position="135"/>
        <end position="150"/>
    </location>
</feature>
<protein>
    <submittedName>
        <fullName evidence="2">Uncharacterized protein</fullName>
    </submittedName>
</protein>
<gene>
    <name evidence="2" type="ORF">GIL414_LOCUS82543</name>
</gene>
<dbReference type="Proteomes" id="UP000681720">
    <property type="component" value="Unassembled WGS sequence"/>
</dbReference>
<feature type="region of interest" description="Disordered" evidence="1">
    <location>
        <begin position="122"/>
        <end position="150"/>
    </location>
</feature>
<comment type="caution">
    <text evidence="2">The sequence shown here is derived from an EMBL/GenBank/DDBJ whole genome shotgun (WGS) entry which is preliminary data.</text>
</comment>
<name>A0A8S3JDC3_9BILA</name>
<dbReference type="AlphaFoldDB" id="A0A8S3JDC3"/>